<dbReference type="GO" id="GO:0006457">
    <property type="term" value="P:protein folding"/>
    <property type="evidence" value="ECO:0007669"/>
    <property type="project" value="InterPro"/>
</dbReference>
<dbReference type="Pfam" id="PF01920">
    <property type="entry name" value="Prefoldin_2"/>
    <property type="match status" value="1"/>
</dbReference>
<feature type="coiled-coil region" evidence="3">
    <location>
        <begin position="79"/>
        <end position="106"/>
    </location>
</feature>
<feature type="coiled-coil region" evidence="3">
    <location>
        <begin position="6"/>
        <end position="33"/>
    </location>
</feature>
<keyword evidence="5" id="KW-1185">Reference proteome</keyword>
<proteinExistence type="inferred from homology"/>
<organism evidence="4 5">
    <name type="scientific">Hanseniaspora opuntiae</name>
    <dbReference type="NCBI Taxonomy" id="211096"/>
    <lineage>
        <taxon>Eukaryota</taxon>
        <taxon>Fungi</taxon>
        <taxon>Dikarya</taxon>
        <taxon>Ascomycota</taxon>
        <taxon>Saccharomycotina</taxon>
        <taxon>Saccharomycetes</taxon>
        <taxon>Saccharomycodales</taxon>
        <taxon>Saccharomycodaceae</taxon>
        <taxon>Hanseniaspora</taxon>
    </lineage>
</organism>
<name>A0A1E5RG26_9ASCO</name>
<dbReference type="InterPro" id="IPR009053">
    <property type="entry name" value="Prefoldin"/>
</dbReference>
<dbReference type="EMBL" id="LPNL01000005">
    <property type="protein sequence ID" value="OEJ85861.1"/>
    <property type="molecule type" value="Genomic_DNA"/>
</dbReference>
<evidence type="ECO:0000256" key="1">
    <source>
        <dbReference type="ARBA" id="ARBA00008045"/>
    </source>
</evidence>
<dbReference type="GO" id="GO:0016272">
    <property type="term" value="C:prefoldin complex"/>
    <property type="evidence" value="ECO:0007669"/>
    <property type="project" value="InterPro"/>
</dbReference>
<comment type="caution">
    <text evidence="4">The sequence shown here is derived from an EMBL/GenBank/DDBJ whole genome shotgun (WGS) entry which is preliminary data.</text>
</comment>
<protein>
    <recommendedName>
        <fullName evidence="6">Prefoldin subunit 2</fullName>
    </recommendedName>
</protein>
<evidence type="ECO:0000313" key="4">
    <source>
        <dbReference type="EMBL" id="OEJ85861.1"/>
    </source>
</evidence>
<dbReference type="GO" id="GO:0051082">
    <property type="term" value="F:unfolded protein binding"/>
    <property type="evidence" value="ECO:0007669"/>
    <property type="project" value="InterPro"/>
</dbReference>
<dbReference type="SUPFAM" id="SSF46579">
    <property type="entry name" value="Prefoldin"/>
    <property type="match status" value="1"/>
</dbReference>
<dbReference type="AlphaFoldDB" id="A0A1E5RG26"/>
<evidence type="ECO:0008006" key="6">
    <source>
        <dbReference type="Google" id="ProtNLM"/>
    </source>
</evidence>
<keyword evidence="2" id="KW-0143">Chaperone</keyword>
<evidence type="ECO:0000313" key="5">
    <source>
        <dbReference type="Proteomes" id="UP000095605"/>
    </source>
</evidence>
<reference evidence="5" key="1">
    <citation type="journal article" date="2016" name="Genome Announc.">
        <title>Genome sequences of three species of Hanseniaspora isolated from spontaneous wine fermentations.</title>
        <authorList>
            <person name="Sternes P.R."/>
            <person name="Lee D."/>
            <person name="Kutyna D.R."/>
            <person name="Borneman A.R."/>
        </authorList>
    </citation>
    <scope>NUCLEOTIDE SEQUENCE [LARGE SCALE GENOMIC DNA]</scope>
    <source>
        <strain evidence="5">AWRI3578</strain>
    </source>
</reference>
<dbReference type="PANTHER" id="PTHR13303">
    <property type="entry name" value="PREFOLDIN SUBUNIT 2"/>
    <property type="match status" value="1"/>
</dbReference>
<dbReference type="InterPro" id="IPR002777">
    <property type="entry name" value="PFD_beta-like"/>
</dbReference>
<dbReference type="Gene3D" id="1.10.287.370">
    <property type="match status" value="1"/>
</dbReference>
<sequence>MSAAQFQQKYQAIQQLESRLQNFKKEHEETALVLKQIEDIKKSKENQEDFDQRKCYRSVGGSLVETTAGEVIPHLNQKLEKLSTLVGELQRDYDDLSEEIRQEALEFQKKNQS</sequence>
<dbReference type="InterPro" id="IPR027235">
    <property type="entry name" value="PFD2"/>
</dbReference>
<gene>
    <name evidence="4" type="ORF">AWRI3578_g2400</name>
</gene>
<dbReference type="OrthoDB" id="29646at2759"/>
<evidence type="ECO:0000256" key="3">
    <source>
        <dbReference type="SAM" id="Coils"/>
    </source>
</evidence>
<comment type="similarity">
    <text evidence="1">Belongs to the prefoldin subunit beta family.</text>
</comment>
<accession>A0A1E5RG26</accession>
<dbReference type="Proteomes" id="UP000095605">
    <property type="component" value="Unassembled WGS sequence"/>
</dbReference>
<keyword evidence="3" id="KW-0175">Coiled coil</keyword>
<evidence type="ECO:0000256" key="2">
    <source>
        <dbReference type="ARBA" id="ARBA00023186"/>
    </source>
</evidence>